<sequence>MKHIPFALIIFRCIAAPVILFAAYFYRELALSSILVLMYLGLISDVLDGIIARKYQVATATLRRLDSQADMLFWLFIGISTWLIYPDLIQDHMIEVRILLGLEAFCYVLSLVKFKRESASHAFISKLWGLTLLAVFTSMLGFHYAGIVFYVSLIVGYVAHLDRLLITLLLPQWTHDVPSAYHAYLIRKGITFKRNPLLN</sequence>
<organism evidence="2 3">
    <name type="scientific">Dokdonia ponticola</name>
    <dbReference type="NCBI Taxonomy" id="2041041"/>
    <lineage>
        <taxon>Bacteria</taxon>
        <taxon>Pseudomonadati</taxon>
        <taxon>Bacteroidota</taxon>
        <taxon>Flavobacteriia</taxon>
        <taxon>Flavobacteriales</taxon>
        <taxon>Flavobacteriaceae</taxon>
        <taxon>Dokdonia</taxon>
    </lineage>
</organism>
<accession>A0ABV9HS61</accession>
<dbReference type="Proteomes" id="UP001596043">
    <property type="component" value="Unassembled WGS sequence"/>
</dbReference>
<keyword evidence="1" id="KW-0812">Transmembrane</keyword>
<evidence type="ECO:0000313" key="2">
    <source>
        <dbReference type="EMBL" id="MFC4632698.1"/>
    </source>
</evidence>
<evidence type="ECO:0000256" key="1">
    <source>
        <dbReference type="SAM" id="Phobius"/>
    </source>
</evidence>
<gene>
    <name evidence="2" type="ORF">ACFO3O_02200</name>
</gene>
<dbReference type="EMBL" id="JBHSFV010000001">
    <property type="protein sequence ID" value="MFC4632698.1"/>
    <property type="molecule type" value="Genomic_DNA"/>
</dbReference>
<name>A0ABV9HS61_9FLAO</name>
<protein>
    <submittedName>
        <fullName evidence="2">CDP-alcohol phosphatidyltransferase family protein</fullName>
    </submittedName>
</protein>
<feature type="transmembrane region" description="Helical" evidence="1">
    <location>
        <begin position="94"/>
        <end position="112"/>
    </location>
</feature>
<evidence type="ECO:0000313" key="3">
    <source>
        <dbReference type="Proteomes" id="UP001596043"/>
    </source>
</evidence>
<keyword evidence="3" id="KW-1185">Reference proteome</keyword>
<comment type="caution">
    <text evidence="2">The sequence shown here is derived from an EMBL/GenBank/DDBJ whole genome shotgun (WGS) entry which is preliminary data.</text>
</comment>
<keyword evidence="1" id="KW-0472">Membrane</keyword>
<feature type="transmembrane region" description="Helical" evidence="1">
    <location>
        <begin position="7"/>
        <end position="26"/>
    </location>
</feature>
<feature type="transmembrane region" description="Helical" evidence="1">
    <location>
        <begin position="71"/>
        <end position="88"/>
    </location>
</feature>
<dbReference type="RefSeq" id="WP_379976899.1">
    <property type="nucleotide sequence ID" value="NZ_JBHSFV010000001.1"/>
</dbReference>
<feature type="transmembrane region" description="Helical" evidence="1">
    <location>
        <begin position="32"/>
        <end position="51"/>
    </location>
</feature>
<dbReference type="Gene3D" id="1.20.120.1760">
    <property type="match status" value="1"/>
</dbReference>
<dbReference type="InterPro" id="IPR043130">
    <property type="entry name" value="CDP-OH_PTrfase_TM_dom"/>
</dbReference>
<dbReference type="Pfam" id="PF01066">
    <property type="entry name" value="CDP-OH_P_transf"/>
    <property type="match status" value="1"/>
</dbReference>
<keyword evidence="1" id="KW-1133">Transmembrane helix</keyword>
<dbReference type="InterPro" id="IPR000462">
    <property type="entry name" value="CDP-OH_P_trans"/>
</dbReference>
<reference evidence="3" key="1">
    <citation type="journal article" date="2019" name="Int. J. Syst. Evol. Microbiol.">
        <title>The Global Catalogue of Microorganisms (GCM) 10K type strain sequencing project: providing services to taxonomists for standard genome sequencing and annotation.</title>
        <authorList>
            <consortium name="The Broad Institute Genomics Platform"/>
            <consortium name="The Broad Institute Genome Sequencing Center for Infectious Disease"/>
            <person name="Wu L."/>
            <person name="Ma J."/>
        </authorList>
    </citation>
    <scope>NUCLEOTIDE SEQUENCE [LARGE SCALE GENOMIC DNA]</scope>
    <source>
        <strain evidence="3">YJ-61-S</strain>
    </source>
</reference>
<feature type="transmembrane region" description="Helical" evidence="1">
    <location>
        <begin position="132"/>
        <end position="159"/>
    </location>
</feature>
<proteinExistence type="predicted"/>